<evidence type="ECO:0000313" key="12">
    <source>
        <dbReference type="Proteomes" id="UP001179858"/>
    </source>
</evidence>
<keyword evidence="8" id="KW-0811">Translocation</keyword>
<gene>
    <name evidence="11" type="ORF">QBD03_04470</name>
</gene>
<dbReference type="GO" id="GO:0015031">
    <property type="term" value="P:protein transport"/>
    <property type="evidence" value="ECO:0007669"/>
    <property type="project" value="UniProtKB-KW"/>
</dbReference>
<keyword evidence="9 10" id="KW-0472">Membrane</keyword>
<dbReference type="RefSeq" id="WP_280103263.1">
    <property type="nucleotide sequence ID" value="NZ_CP122959.1"/>
</dbReference>
<dbReference type="Proteomes" id="UP001179858">
    <property type="component" value="Chromosome"/>
</dbReference>
<dbReference type="Pfam" id="PF02699">
    <property type="entry name" value="YajC"/>
    <property type="match status" value="1"/>
</dbReference>
<evidence type="ECO:0000256" key="1">
    <source>
        <dbReference type="ARBA" id="ARBA00004162"/>
    </source>
</evidence>
<evidence type="ECO:0000256" key="7">
    <source>
        <dbReference type="ARBA" id="ARBA00022989"/>
    </source>
</evidence>
<dbReference type="PANTHER" id="PTHR33909:SF1">
    <property type="entry name" value="SEC TRANSLOCON ACCESSORY COMPLEX SUBUNIT YAJC"/>
    <property type="match status" value="1"/>
</dbReference>
<sequence>MNTVIVVLLVVICLLYFVVLPVLKRRNMKNKQKALTTFLASLKIHDDVMLSDGILGEIIAFDKDIVQLKIANNVVIKVHKYAIVSKD</sequence>
<keyword evidence="7 10" id="KW-1133">Transmembrane helix</keyword>
<organism evidence="11 12">
    <name type="scientific">Latilactobacillus sakei</name>
    <name type="common">Lactobacillus sakei</name>
    <dbReference type="NCBI Taxonomy" id="1599"/>
    <lineage>
        <taxon>Bacteria</taxon>
        <taxon>Bacillati</taxon>
        <taxon>Bacillota</taxon>
        <taxon>Bacilli</taxon>
        <taxon>Lactobacillales</taxon>
        <taxon>Lactobacillaceae</taxon>
        <taxon>Latilactobacillus</taxon>
    </lineage>
</organism>
<protein>
    <submittedName>
        <fullName evidence="11">Preprotein translocase subunit YajC</fullName>
    </submittedName>
</protein>
<evidence type="ECO:0000256" key="9">
    <source>
        <dbReference type="ARBA" id="ARBA00023136"/>
    </source>
</evidence>
<evidence type="ECO:0000256" key="10">
    <source>
        <dbReference type="SAM" id="Phobius"/>
    </source>
</evidence>
<keyword evidence="4" id="KW-1003">Cell membrane</keyword>
<keyword evidence="5 10" id="KW-0812">Transmembrane</keyword>
<evidence type="ECO:0000256" key="5">
    <source>
        <dbReference type="ARBA" id="ARBA00022692"/>
    </source>
</evidence>
<name>A0AAF0K4R7_LATSK</name>
<keyword evidence="6" id="KW-0653">Protein transport</keyword>
<keyword evidence="3" id="KW-0813">Transport</keyword>
<evidence type="ECO:0000256" key="2">
    <source>
        <dbReference type="ARBA" id="ARBA00006742"/>
    </source>
</evidence>
<proteinExistence type="inferred from homology"/>
<dbReference type="GO" id="GO:0005886">
    <property type="term" value="C:plasma membrane"/>
    <property type="evidence" value="ECO:0007669"/>
    <property type="project" value="UniProtKB-SubCell"/>
</dbReference>
<evidence type="ECO:0000256" key="4">
    <source>
        <dbReference type="ARBA" id="ARBA00022475"/>
    </source>
</evidence>
<evidence type="ECO:0000256" key="8">
    <source>
        <dbReference type="ARBA" id="ARBA00023010"/>
    </source>
</evidence>
<dbReference type="SMART" id="SM01323">
    <property type="entry name" value="YajC"/>
    <property type="match status" value="1"/>
</dbReference>
<evidence type="ECO:0000256" key="6">
    <source>
        <dbReference type="ARBA" id="ARBA00022927"/>
    </source>
</evidence>
<comment type="similarity">
    <text evidence="2">Belongs to the YajC family.</text>
</comment>
<feature type="transmembrane region" description="Helical" evidence="10">
    <location>
        <begin position="6"/>
        <end position="23"/>
    </location>
</feature>
<reference evidence="11" key="1">
    <citation type="submission" date="2023-04" db="EMBL/GenBank/DDBJ databases">
        <title>Novel strain of Lactilactobacillus sakei and use thereof.</title>
        <authorList>
            <person name="Kim S.Y."/>
        </authorList>
    </citation>
    <scope>NUCLEOTIDE SEQUENCE</scope>
    <source>
        <strain evidence="11">HUP1</strain>
    </source>
</reference>
<comment type="subcellular location">
    <subcellularLocation>
        <location evidence="1">Cell membrane</location>
        <topology evidence="1">Single-pass membrane protein</topology>
    </subcellularLocation>
</comment>
<dbReference type="EMBL" id="CP122959">
    <property type="protein sequence ID" value="WGI19969.1"/>
    <property type="molecule type" value="Genomic_DNA"/>
</dbReference>
<evidence type="ECO:0000313" key="11">
    <source>
        <dbReference type="EMBL" id="WGI19969.1"/>
    </source>
</evidence>
<evidence type="ECO:0000256" key="3">
    <source>
        <dbReference type="ARBA" id="ARBA00022448"/>
    </source>
</evidence>
<dbReference type="InterPro" id="IPR003849">
    <property type="entry name" value="Preprotein_translocase_YajC"/>
</dbReference>
<accession>A0AAF0K4R7</accession>
<dbReference type="AlphaFoldDB" id="A0AAF0K4R7"/>
<dbReference type="PANTHER" id="PTHR33909">
    <property type="entry name" value="SEC TRANSLOCON ACCESSORY COMPLEX SUBUNIT YAJC"/>
    <property type="match status" value="1"/>
</dbReference>